<dbReference type="Proteomes" id="UP000287033">
    <property type="component" value="Unassembled WGS sequence"/>
</dbReference>
<evidence type="ECO:0000259" key="2">
    <source>
        <dbReference type="Pfam" id="PF16092"/>
    </source>
</evidence>
<dbReference type="InterPro" id="IPR036188">
    <property type="entry name" value="FAD/NAD-bd_sf"/>
</dbReference>
<comment type="caution">
    <text evidence="4">The sequence shown here is derived from an EMBL/GenBank/DDBJ whole genome shotgun (WGS) entry which is preliminary data.</text>
</comment>
<evidence type="ECO:0000256" key="1">
    <source>
        <dbReference type="SAM" id="MobiDB-lite"/>
    </source>
</evidence>
<name>A0A401S605_CHIPU</name>
<dbReference type="Pfam" id="PF16092">
    <property type="entry name" value="CFAP61_N"/>
    <property type="match status" value="1"/>
</dbReference>
<dbReference type="OMA" id="RWNEGQI"/>
<reference evidence="4 5" key="1">
    <citation type="journal article" date="2018" name="Nat. Ecol. Evol.">
        <title>Shark genomes provide insights into elasmobranch evolution and the origin of vertebrates.</title>
        <authorList>
            <person name="Hara Y"/>
            <person name="Yamaguchi K"/>
            <person name="Onimaru K"/>
            <person name="Kadota M"/>
            <person name="Koyanagi M"/>
            <person name="Keeley SD"/>
            <person name="Tatsumi K"/>
            <person name="Tanaka K"/>
            <person name="Motone F"/>
            <person name="Kageyama Y"/>
            <person name="Nozu R"/>
            <person name="Adachi N"/>
            <person name="Nishimura O"/>
            <person name="Nakagawa R"/>
            <person name="Tanegashima C"/>
            <person name="Kiyatake I"/>
            <person name="Matsumoto R"/>
            <person name="Murakumo K"/>
            <person name="Nishida K"/>
            <person name="Terakita A"/>
            <person name="Kuratani S"/>
            <person name="Sato K"/>
            <person name="Hyodo S Kuraku.S."/>
        </authorList>
    </citation>
    <scope>NUCLEOTIDE SEQUENCE [LARGE SCALE GENOMIC DNA]</scope>
</reference>
<dbReference type="Gene3D" id="3.50.50.60">
    <property type="entry name" value="FAD/NAD(P)-binding domain"/>
    <property type="match status" value="2"/>
</dbReference>
<dbReference type="OrthoDB" id="382863at2759"/>
<dbReference type="InterPro" id="IPR032151">
    <property type="entry name" value="CFAP61_N"/>
</dbReference>
<organism evidence="4 5">
    <name type="scientific">Chiloscyllium punctatum</name>
    <name type="common">Brownbanded bambooshark</name>
    <name type="synonym">Hemiscyllium punctatum</name>
    <dbReference type="NCBI Taxonomy" id="137246"/>
    <lineage>
        <taxon>Eukaryota</taxon>
        <taxon>Metazoa</taxon>
        <taxon>Chordata</taxon>
        <taxon>Craniata</taxon>
        <taxon>Vertebrata</taxon>
        <taxon>Chondrichthyes</taxon>
        <taxon>Elasmobranchii</taxon>
        <taxon>Galeomorphii</taxon>
        <taxon>Galeoidea</taxon>
        <taxon>Orectolobiformes</taxon>
        <taxon>Hemiscylliidae</taxon>
        <taxon>Chiloscyllium</taxon>
    </lineage>
</organism>
<accession>A0A401S605</accession>
<gene>
    <name evidence="4" type="ORF">chiPu_0004235</name>
</gene>
<feature type="domain" description="Cilia- and flagella-associated protein 61 N-terminal" evidence="2">
    <location>
        <begin position="34"/>
        <end position="266"/>
    </location>
</feature>
<dbReference type="STRING" id="137246.A0A401S605"/>
<dbReference type="InterPro" id="IPR038884">
    <property type="entry name" value="CFAP61"/>
</dbReference>
<protein>
    <submittedName>
        <fullName evidence="4">Uncharacterized protein</fullName>
    </submittedName>
</protein>
<proteinExistence type="predicted"/>
<feature type="compositionally biased region" description="Basic and acidic residues" evidence="1">
    <location>
        <begin position="316"/>
        <end position="325"/>
    </location>
</feature>
<dbReference type="SUPFAM" id="SSF51905">
    <property type="entry name" value="FAD/NAD(P)-binding domain"/>
    <property type="match status" value="1"/>
</dbReference>
<dbReference type="AlphaFoldDB" id="A0A401S605"/>
<keyword evidence="5" id="KW-1185">Reference proteome</keyword>
<feature type="region of interest" description="Disordered" evidence="1">
    <location>
        <begin position="273"/>
        <end position="332"/>
    </location>
</feature>
<dbReference type="PANTHER" id="PTHR21178:SF8">
    <property type="entry name" value="CILIA- AND FLAGELLA-ASSOCIATED PROTEIN 61"/>
    <property type="match status" value="1"/>
</dbReference>
<evidence type="ECO:0000313" key="5">
    <source>
        <dbReference type="Proteomes" id="UP000287033"/>
    </source>
</evidence>
<dbReference type="EMBL" id="BEZZ01000099">
    <property type="protein sequence ID" value="GCC25824.1"/>
    <property type="molecule type" value="Genomic_DNA"/>
</dbReference>
<feature type="domain" description="CFAP61 dimerisation" evidence="3">
    <location>
        <begin position="972"/>
        <end position="1090"/>
    </location>
</feature>
<dbReference type="PANTHER" id="PTHR21178">
    <property type="entry name" value="CILIA- AND FLAGELLA-ASSOCIATED PROTEIN 61"/>
    <property type="match status" value="1"/>
</dbReference>
<dbReference type="Pfam" id="PF23150">
    <property type="entry name" value="CFAP61_dimer"/>
    <property type="match status" value="1"/>
</dbReference>
<evidence type="ECO:0000259" key="3">
    <source>
        <dbReference type="Pfam" id="PF23150"/>
    </source>
</evidence>
<dbReference type="InterPro" id="IPR056299">
    <property type="entry name" value="CFAP61_dimer"/>
</dbReference>
<evidence type="ECO:0000313" key="4">
    <source>
        <dbReference type="EMBL" id="GCC25824.1"/>
    </source>
</evidence>
<sequence>MVPERRVAKASCGFPVAKAVAVAQSNNDNNICFSTTAMFGRINIFYLLEKANLALTVENEKKDVLAHAAFLDYPNIEAVEKDNWEPWLHTYGPSSKCTPLNTLFLHLLVTKSRVAGGCAREIVRTVFNDIRELHYIILAVPKKVALDPAVSVLFAPMPQFKKVDGVYYSAFICYRKDYVPVLHIRKARIEDHDDVTPIFNKQTDTLRYTYGEYFLAELIEAQDETTRAAVSEVNNCAVGFISVCSEVNVKLLNECFDLRPFHGFCKTQEESSPKITRSSEEEISSPAVSENKADGKGEVSDSVENAKLPDGDVEDQTTKEAENSKEIVSSSNDSQSSNVFCIQLFCIEEKYETRQDKDYCVITVPHLIPEFPLLKDFVRVVPYNKTTLYHELYVTHRKGLLKSFVVRLATQNDTAGIERLVKDLHLEFSILNTLHIYNQSRRDSDGTPIQAIVAEVLQEIVGIAIIRNEEQIEYIRSHYNIENFIYFDHHQREEHGHLYHFALNPIFHHYTRHFLKEILRITFKSCLYYPVYPRLLLKKTNSSFAHSLTSALNCLVPVRRRRQIIYPLEQLGINAPSKRITQSKPKYALNHINRKLTMEPKLTINSQIVVVGASEVGISFLETLVFCPHLRFHNLTLISTSGLPGSYSTSVRRKFKAASYNYNHDDHAQISLQTWVNVVTGKMIGINRAAKYVLVTGETKVPYEHLILCTGLQYQVPCPTGVDIKDMLTNKDVTVDPDQQFTGKIPSNLFVLNSHDDCENALHWLKKHEANIKGNIIVYGSTLDAYVTVNTILTFGIDGSFVHLVKPPSDSGRRCFNNPEIESKVEEALRKANASVYSNCLLAQYNNGKLHERITLATFTTDSQPLSLKCVAFFNFDKKKVDVDAFSAINKACLVFDGKLVIDSTFHTNDITIRAAGSLTKYSRRYYADQWSHENFNSKEVGFQLAALMLHLFDPTLEKITKPPAELDKLLPTYSGPKAKGGLIPGSYHYLHVSKPGIISCVDSQKSRPEYGRELITGSVNAGNYFEIHLNQYSMVESITCFSLKSFPVSNYICLYGQHERLLNNLCSRFDEGLISDLYSYLSEPWCMSIYHDRFMDFKQEVRQLMESHKVNVEEPIEDLVRRIADGELLVPGNTKEYLEQQFAKNGYQKLVEKSLLNYLSYNRYHLPMFARPGIV</sequence>